<dbReference type="EMBL" id="MVBO01000011">
    <property type="protein sequence ID" value="OZJ05712.1"/>
    <property type="molecule type" value="Genomic_DNA"/>
</dbReference>
<evidence type="ECO:0000259" key="1">
    <source>
        <dbReference type="Pfam" id="PF08588"/>
    </source>
</evidence>
<feature type="domain" description="Domain of unknown function at the cortex 1" evidence="1">
    <location>
        <begin position="4"/>
        <end position="277"/>
    </location>
</feature>
<name>A0A261Y525_9FUNG</name>
<gene>
    <name evidence="2" type="ORF">BZG36_01421</name>
</gene>
<evidence type="ECO:0000313" key="3">
    <source>
        <dbReference type="Proteomes" id="UP000242875"/>
    </source>
</evidence>
<comment type="caution">
    <text evidence="2">The sequence shown here is derived from an EMBL/GenBank/DDBJ whole genome shotgun (WGS) entry which is preliminary data.</text>
</comment>
<organism evidence="2 3">
    <name type="scientific">Bifiguratus adelaidae</name>
    <dbReference type="NCBI Taxonomy" id="1938954"/>
    <lineage>
        <taxon>Eukaryota</taxon>
        <taxon>Fungi</taxon>
        <taxon>Fungi incertae sedis</taxon>
        <taxon>Mucoromycota</taxon>
        <taxon>Mucoromycotina</taxon>
        <taxon>Endogonomycetes</taxon>
        <taxon>Endogonales</taxon>
        <taxon>Endogonales incertae sedis</taxon>
        <taxon>Bifiguratus</taxon>
    </lineage>
</organism>
<dbReference type="AlphaFoldDB" id="A0A261Y525"/>
<dbReference type="Pfam" id="PF08588">
    <property type="entry name" value="Duc1"/>
    <property type="match status" value="1"/>
</dbReference>
<dbReference type="PANTHER" id="PTHR34826">
    <property type="entry name" value="UPF0590 PROTEIN C409.17C"/>
    <property type="match status" value="1"/>
</dbReference>
<dbReference type="PANTHER" id="PTHR34826:SF2">
    <property type="entry name" value="UPF0590 PROTEIN C409.17C"/>
    <property type="match status" value="1"/>
</dbReference>
<dbReference type="OrthoDB" id="2119945at2759"/>
<dbReference type="Proteomes" id="UP000242875">
    <property type="component" value="Unassembled WGS sequence"/>
</dbReference>
<proteinExistence type="predicted"/>
<reference evidence="2 3" key="1">
    <citation type="journal article" date="2017" name="Mycologia">
        <title>Bifiguratus adelaidae, gen. et sp. nov., a new member of Mucoromycotina in endophytic and soil-dwelling habitats.</title>
        <authorList>
            <person name="Torres-Cruz T.J."/>
            <person name="Billingsley Tobias T.L."/>
            <person name="Almatruk M."/>
            <person name="Hesse C."/>
            <person name="Kuske C.R."/>
            <person name="Desiro A."/>
            <person name="Benucci G.M."/>
            <person name="Bonito G."/>
            <person name="Stajich J.E."/>
            <person name="Dunlap C."/>
            <person name="Arnold A.E."/>
            <person name="Porras-Alfaro A."/>
        </authorList>
    </citation>
    <scope>NUCLEOTIDE SEQUENCE [LARGE SCALE GENOMIC DNA]</scope>
    <source>
        <strain evidence="2 3">AZ0501</strain>
    </source>
</reference>
<protein>
    <recommendedName>
        <fullName evidence="1">Domain of unknown function at the cortex 1 domain-containing protein</fullName>
    </recommendedName>
</protein>
<evidence type="ECO:0000313" key="2">
    <source>
        <dbReference type="EMBL" id="OZJ05712.1"/>
    </source>
</evidence>
<dbReference type="InterPro" id="IPR013897">
    <property type="entry name" value="Duc1"/>
</dbReference>
<sequence>MVLRLCIRAGPSMDCLEEIACNNDASPVILNSDHLTARLCVRIASYHGATPGEETSPYFPHSSDLYSIQLQCRFKQKMTADDIVFGNSFDQKLRLPYGSSVAVKFAQWFDPGLKMDLFSDRPWAFSPLFETMNRMSLDEDAVVDQFPAVNRQDDPNQHIISSPGASDMLALPDWPSPLGEPIQEHFPAKLLPSIDSSIAVQRRKVMNNANHRASLDISPDQVWNMDFCNAFIDFDKFQIKLPGFGVDVLKYWDGQPLHYVAKSKDNGMTFFVVEFTVRDMMDTEVERMRSGQRSGQAEETVD</sequence>
<keyword evidence="3" id="KW-1185">Reference proteome</keyword>
<accession>A0A261Y525</accession>